<feature type="binding site" evidence="8">
    <location>
        <begin position="474"/>
        <end position="478"/>
    </location>
    <ligand>
        <name>substrate</name>
    </ligand>
</feature>
<dbReference type="InterPro" id="IPR013780">
    <property type="entry name" value="Glyco_hydro_b"/>
</dbReference>
<accession>A0A1T4MVP5</accession>
<keyword evidence="4 6" id="KW-0378">Hydrolase</keyword>
<evidence type="ECO:0000256" key="2">
    <source>
        <dbReference type="ARBA" id="ARBA00006202"/>
    </source>
</evidence>
<name>A0A1T4MVP5_9LACT</name>
<dbReference type="GO" id="GO:0004557">
    <property type="term" value="F:alpha-galactosidase activity"/>
    <property type="evidence" value="ECO:0007669"/>
    <property type="project" value="UniProtKB-UniRule"/>
</dbReference>
<dbReference type="PIRSF" id="PIRSF005536">
    <property type="entry name" value="Agal"/>
    <property type="match status" value="1"/>
</dbReference>
<dbReference type="SUPFAM" id="SSF51445">
    <property type="entry name" value="(Trans)glycosidases"/>
    <property type="match status" value="1"/>
</dbReference>
<evidence type="ECO:0000256" key="5">
    <source>
        <dbReference type="ARBA" id="ARBA00023295"/>
    </source>
</evidence>
<gene>
    <name evidence="11" type="ORF">SAMN02746011_01553</name>
</gene>
<dbReference type="GO" id="GO:0016052">
    <property type="term" value="P:carbohydrate catabolic process"/>
    <property type="evidence" value="ECO:0007669"/>
    <property type="project" value="InterPro"/>
</dbReference>
<feature type="domain" description="Glycosyl hydrolase family 36 N-terminal" evidence="10">
    <location>
        <begin position="30"/>
        <end position="283"/>
    </location>
</feature>
<dbReference type="Proteomes" id="UP000189941">
    <property type="component" value="Unassembled WGS sequence"/>
</dbReference>
<dbReference type="STRING" id="1121925.SAMN02746011_01553"/>
<evidence type="ECO:0000256" key="3">
    <source>
        <dbReference type="ARBA" id="ARBA00012755"/>
    </source>
</evidence>
<feature type="binding site" evidence="8">
    <location>
        <position position="524"/>
    </location>
    <ligand>
        <name>substrate</name>
    </ligand>
</feature>
<dbReference type="InterPro" id="IPR017853">
    <property type="entry name" value="GH"/>
</dbReference>
<evidence type="ECO:0000256" key="8">
    <source>
        <dbReference type="PIRSR" id="PIRSR005536-2"/>
    </source>
</evidence>
<feature type="active site" description="Nucleophile" evidence="7">
    <location>
        <position position="476"/>
    </location>
</feature>
<feature type="binding site" evidence="8">
    <location>
        <position position="197"/>
    </location>
    <ligand>
        <name>substrate</name>
    </ligand>
</feature>
<evidence type="ECO:0000313" key="11">
    <source>
        <dbReference type="EMBL" id="SJZ70718.1"/>
    </source>
</evidence>
<dbReference type="InterPro" id="IPR031704">
    <property type="entry name" value="Glyco_hydro_36_N"/>
</dbReference>
<feature type="binding site" evidence="8">
    <location>
        <position position="546"/>
    </location>
    <ligand>
        <name>substrate</name>
    </ligand>
</feature>
<evidence type="ECO:0000259" key="10">
    <source>
        <dbReference type="Pfam" id="PF16875"/>
    </source>
</evidence>
<dbReference type="EMBL" id="FUWO01000014">
    <property type="protein sequence ID" value="SJZ70718.1"/>
    <property type="molecule type" value="Genomic_DNA"/>
</dbReference>
<keyword evidence="12" id="KW-1185">Reference proteome</keyword>
<dbReference type="InterPro" id="IPR050985">
    <property type="entry name" value="Alpha-glycosidase_related"/>
</dbReference>
<feature type="domain" description="Glycosyl hydrolase family 36 C-terminal" evidence="9">
    <location>
        <begin position="647"/>
        <end position="738"/>
    </location>
</feature>
<dbReference type="Pfam" id="PF16875">
    <property type="entry name" value="Glyco_hydro_36N"/>
    <property type="match status" value="1"/>
</dbReference>
<evidence type="ECO:0000256" key="6">
    <source>
        <dbReference type="PIRNR" id="PIRNR005536"/>
    </source>
</evidence>
<evidence type="ECO:0000313" key="12">
    <source>
        <dbReference type="Proteomes" id="UP000189941"/>
    </source>
</evidence>
<dbReference type="RefSeq" id="WP_078756266.1">
    <property type="nucleotide sequence ID" value="NZ_FUWO01000014.1"/>
</dbReference>
<dbReference type="Gene3D" id="3.20.20.70">
    <property type="entry name" value="Aldolase class I"/>
    <property type="match status" value="1"/>
</dbReference>
<dbReference type="PANTHER" id="PTHR43053">
    <property type="entry name" value="GLYCOSIDASE FAMILY 31"/>
    <property type="match status" value="1"/>
</dbReference>
<dbReference type="FunFam" id="3.20.20.70:FF:000118">
    <property type="entry name" value="Alpha-galactosidase"/>
    <property type="match status" value="1"/>
</dbReference>
<sequence>MIEITDKKEFHLSNQHVSYIFRVMEKTHILEHLYFGPRINSYDNYDFLIERDVRTGNNFIMGDHTSSFEHIKQEVPVYGTTDFRYPSIELEYSDGDRISHFEYFDYRLSKGKTREKGQPRSFASEQEAEVLTVILKNRYSDIFLELDYGLYKDLPIITRQQRLINKSRENISIEQFMSLNLDIPNENYEWVHLDGAWARERHVKRQEVQPGVQHISSTRGASSHVYNPFFALVSAQTTENKGNAIGIALIYSGNFLAQIERDNFEVLRLQIGINPYQFKWLLKPNEMFQTPEAVVCYSDSGLNGMSQTFHDFFNFHVINNKWQKDPRPVLINSWEATYFDFNEEKLLEIAQTAKRIGIDLFVLDDGWFGTRDSDEGSLGNWKIDYRKLPNGIKGLSEKIHSMGLKFGLWIEPEMISMDTPLYKKHPEWVIGHPQKNISHGRNQYVLNFAIPEVVENIYHQLESILNESKIDYIKWDMNRYISEAYSVLLPRQQQGELFHRYILGVYQLYEMLIDNFPDIMIESCAGGGGRFDAAMLYYAPQAWTSDNTDAIERLKIQYGTSFVYPLSTIGAHISEVPNHQVGRTTPLTTRSEVAMFGTFGFELDITKLNEDELLLLSNEISKYKLYQSLITQGKFYRLLSPFDSDITAWMVVAKDQSEALVGIYQPLDKPNDHYHRLKLPGLNPKLRYHYMIHGKNVIRFGDDLEKIGLILADNYTDRVGEFWSREKQGDFYSKLIYLKT</sequence>
<proteinExistence type="inferred from homology"/>
<feature type="binding site" evidence="8">
    <location>
        <position position="441"/>
    </location>
    <ligand>
        <name>substrate</name>
    </ligand>
</feature>
<feature type="binding site" evidence="8">
    <location>
        <begin position="364"/>
        <end position="365"/>
    </location>
    <ligand>
        <name>substrate</name>
    </ligand>
</feature>
<dbReference type="InterPro" id="IPR013785">
    <property type="entry name" value="Aldolase_TIM"/>
</dbReference>
<organism evidence="11 12">
    <name type="scientific">Globicatella sulfidifaciens DSM 15739</name>
    <dbReference type="NCBI Taxonomy" id="1121925"/>
    <lineage>
        <taxon>Bacteria</taxon>
        <taxon>Bacillati</taxon>
        <taxon>Bacillota</taxon>
        <taxon>Bacilli</taxon>
        <taxon>Lactobacillales</taxon>
        <taxon>Aerococcaceae</taxon>
        <taxon>Globicatella</taxon>
    </lineage>
</organism>
<evidence type="ECO:0000259" key="9">
    <source>
        <dbReference type="Pfam" id="PF16874"/>
    </source>
</evidence>
<comment type="catalytic activity">
    <reaction evidence="1 6">
        <text>Hydrolysis of terminal, non-reducing alpha-D-galactose residues in alpha-D-galactosides, including galactose oligosaccharides, galactomannans and galactolipids.</text>
        <dbReference type="EC" id="3.2.1.22"/>
    </reaction>
</comment>
<dbReference type="InterPro" id="IPR038417">
    <property type="entry name" value="Alpga-gal_N_sf"/>
</dbReference>
<dbReference type="Pfam" id="PF02065">
    <property type="entry name" value="Melibiase"/>
    <property type="match status" value="1"/>
</dbReference>
<dbReference type="PANTHER" id="PTHR43053:SF3">
    <property type="entry name" value="ALPHA-GALACTOSIDASE C-RELATED"/>
    <property type="match status" value="1"/>
</dbReference>
<dbReference type="Pfam" id="PF16874">
    <property type="entry name" value="Glyco_hydro_36C"/>
    <property type="match status" value="1"/>
</dbReference>
<feature type="active site" description="Proton donor" evidence="7">
    <location>
        <position position="546"/>
    </location>
</feature>
<dbReference type="PROSITE" id="PS00512">
    <property type="entry name" value="ALPHA_GALACTOSIDASE"/>
    <property type="match status" value="1"/>
</dbReference>
<dbReference type="InterPro" id="IPR031705">
    <property type="entry name" value="Glyco_hydro_36_C"/>
</dbReference>
<dbReference type="Gene3D" id="2.60.40.1180">
    <property type="entry name" value="Golgi alpha-mannosidase II"/>
    <property type="match status" value="1"/>
</dbReference>
<dbReference type="Gene3D" id="2.70.98.60">
    <property type="entry name" value="alpha-galactosidase from lactobacil brevis"/>
    <property type="match status" value="1"/>
</dbReference>
<evidence type="ECO:0000256" key="4">
    <source>
        <dbReference type="ARBA" id="ARBA00022801"/>
    </source>
</evidence>
<keyword evidence="5 6" id="KW-0326">Glycosidase</keyword>
<dbReference type="OrthoDB" id="9758822at2"/>
<dbReference type="CDD" id="cd14791">
    <property type="entry name" value="GH36"/>
    <property type="match status" value="1"/>
</dbReference>
<protein>
    <recommendedName>
        <fullName evidence="3 6">Alpha-galactosidase</fullName>
        <ecNumber evidence="3 6">3.2.1.22</ecNumber>
    </recommendedName>
</protein>
<dbReference type="PRINTS" id="PR00743">
    <property type="entry name" value="GLHYDRLASE36"/>
</dbReference>
<dbReference type="EC" id="3.2.1.22" evidence="3 6"/>
<dbReference type="InterPro" id="IPR002252">
    <property type="entry name" value="Glyco_hydro_36"/>
</dbReference>
<reference evidence="12" key="1">
    <citation type="submission" date="2017-02" db="EMBL/GenBank/DDBJ databases">
        <authorList>
            <person name="Varghese N."/>
            <person name="Submissions S."/>
        </authorList>
    </citation>
    <scope>NUCLEOTIDE SEQUENCE [LARGE SCALE GENOMIC DNA]</scope>
    <source>
        <strain evidence="12">DSM 15739</strain>
    </source>
</reference>
<evidence type="ECO:0000256" key="1">
    <source>
        <dbReference type="ARBA" id="ARBA00001255"/>
    </source>
</evidence>
<dbReference type="InterPro" id="IPR000111">
    <property type="entry name" value="Glyco_hydro_27/36_CS"/>
</dbReference>
<evidence type="ECO:0000256" key="7">
    <source>
        <dbReference type="PIRSR" id="PIRSR005536-1"/>
    </source>
</evidence>
<dbReference type="AlphaFoldDB" id="A0A1T4MVP5"/>
<comment type="similarity">
    <text evidence="2">Belongs to the glycosyl hydrolase 36 family.</text>
</comment>